<dbReference type="AlphaFoldDB" id="A0A4R6SPR5"/>
<feature type="compositionally biased region" description="Polar residues" evidence="2">
    <location>
        <begin position="268"/>
        <end position="278"/>
    </location>
</feature>
<proteinExistence type="inferred from homology"/>
<evidence type="ECO:0000259" key="3">
    <source>
        <dbReference type="Pfam" id="PF00823"/>
    </source>
</evidence>
<evidence type="ECO:0000256" key="2">
    <source>
        <dbReference type="SAM" id="MobiDB-lite"/>
    </source>
</evidence>
<dbReference type="Pfam" id="PF00823">
    <property type="entry name" value="PPE"/>
    <property type="match status" value="1"/>
</dbReference>
<organism evidence="4 5">
    <name type="scientific">Labedaea rhizosphaerae</name>
    <dbReference type="NCBI Taxonomy" id="598644"/>
    <lineage>
        <taxon>Bacteria</taxon>
        <taxon>Bacillati</taxon>
        <taxon>Actinomycetota</taxon>
        <taxon>Actinomycetes</taxon>
        <taxon>Pseudonocardiales</taxon>
        <taxon>Pseudonocardiaceae</taxon>
        <taxon>Labedaea</taxon>
    </lineage>
</organism>
<feature type="region of interest" description="Disordered" evidence="2">
    <location>
        <begin position="1"/>
        <end position="32"/>
    </location>
</feature>
<gene>
    <name evidence="4" type="ORF">EV186_1011463</name>
</gene>
<feature type="region of interest" description="Disordered" evidence="2">
    <location>
        <begin position="379"/>
        <end position="422"/>
    </location>
</feature>
<name>A0A4R6SPR5_LABRH</name>
<dbReference type="Gene3D" id="1.20.1260.20">
    <property type="entry name" value="PPE superfamily"/>
    <property type="match status" value="1"/>
</dbReference>
<dbReference type="Proteomes" id="UP000295444">
    <property type="component" value="Unassembled WGS sequence"/>
</dbReference>
<feature type="region of interest" description="Disordered" evidence="2">
    <location>
        <begin position="215"/>
        <end position="289"/>
    </location>
</feature>
<evidence type="ECO:0000256" key="1">
    <source>
        <dbReference type="ARBA" id="ARBA00010652"/>
    </source>
</evidence>
<evidence type="ECO:0000313" key="4">
    <source>
        <dbReference type="EMBL" id="TDQ05492.1"/>
    </source>
</evidence>
<feature type="domain" description="PPE" evidence="3">
    <location>
        <begin position="53"/>
        <end position="210"/>
    </location>
</feature>
<sequence length="431" mass="43590">MANHHGKTYTAVHGVSKRQQREQAHTHRLQQQQYKHFGKVNWDYFSHRQMWDMVQSAKPQQMYDKADDWSNLATAIDSTTRGVQGTMQKLMTTWRGSAAVSASESNSRLTQWGGEAGNTAVAIGTGLKHYADAVTHAQATMPEPVDYVAERRLAEGYAVNVTDPELHSYLLKHLADDHMATQEQAKTAKAKAIQVMSGYEDRSYEVHDKLPEFQQAPSMAPRGGTATVPVASPPGGGSQTQPPNVAPPGSGGGTTATSPGAGDGSGTNPGYTTPSFAQPPNVGGGTGYPGSGYPGGGGYPGGVGPGLPGGGGSGTNYPGQGFGGVGGAGGPGAAGFGGRPVGIGGAGAAGEGAAGARSGVGALGGAAAAEEAAATRGAAGAAGRGGAGGMYPPMGGSGANREDDGEHHNKYDDGLDLFDDIPPAYPAVFGE</sequence>
<reference evidence="4 5" key="1">
    <citation type="submission" date="2019-03" db="EMBL/GenBank/DDBJ databases">
        <title>Genomic Encyclopedia of Type Strains, Phase IV (KMG-IV): sequencing the most valuable type-strain genomes for metagenomic binning, comparative biology and taxonomic classification.</title>
        <authorList>
            <person name="Goeker M."/>
        </authorList>
    </citation>
    <scope>NUCLEOTIDE SEQUENCE [LARGE SCALE GENOMIC DNA]</scope>
    <source>
        <strain evidence="4 5">DSM 45361</strain>
    </source>
</reference>
<dbReference type="InterPro" id="IPR000030">
    <property type="entry name" value="PPE_dom"/>
</dbReference>
<accession>A0A4R6SPR5</accession>
<comment type="caution">
    <text evidence="4">The sequence shown here is derived from an EMBL/GenBank/DDBJ whole genome shotgun (WGS) entry which is preliminary data.</text>
</comment>
<feature type="compositionally biased region" description="Basic and acidic residues" evidence="2">
    <location>
        <begin position="400"/>
        <end position="413"/>
    </location>
</feature>
<protein>
    <submittedName>
        <fullName evidence="4">PPE family protein</fullName>
    </submittedName>
</protein>
<comment type="similarity">
    <text evidence="1">Belongs to the mycobacterial PPE family.</text>
</comment>
<dbReference type="SUPFAM" id="SSF140459">
    <property type="entry name" value="PE/PPE dimer-like"/>
    <property type="match status" value="1"/>
</dbReference>
<dbReference type="InterPro" id="IPR038332">
    <property type="entry name" value="PPE_sf"/>
</dbReference>
<dbReference type="OrthoDB" id="3674905at2"/>
<keyword evidence="5" id="KW-1185">Reference proteome</keyword>
<feature type="compositionally biased region" description="Gly residues" evidence="2">
    <location>
        <begin position="380"/>
        <end position="389"/>
    </location>
</feature>
<dbReference type="RefSeq" id="WP_133848233.1">
    <property type="nucleotide sequence ID" value="NZ_SNXZ01000001.1"/>
</dbReference>
<dbReference type="EMBL" id="SNXZ01000001">
    <property type="protein sequence ID" value="TDQ05492.1"/>
    <property type="molecule type" value="Genomic_DNA"/>
</dbReference>
<evidence type="ECO:0000313" key="5">
    <source>
        <dbReference type="Proteomes" id="UP000295444"/>
    </source>
</evidence>